<protein>
    <submittedName>
        <fullName evidence="1">Uncharacterized protein</fullName>
    </submittedName>
</protein>
<reference evidence="1" key="1">
    <citation type="submission" date="2021-03" db="EMBL/GenBank/DDBJ databases">
        <authorList>
            <person name="Tagirdzhanova G."/>
        </authorList>
    </citation>
    <scope>NUCLEOTIDE SEQUENCE</scope>
</reference>
<dbReference type="EMBL" id="CAJPDQ010000019">
    <property type="protein sequence ID" value="CAF9923073.1"/>
    <property type="molecule type" value="Genomic_DNA"/>
</dbReference>
<accession>A0A8H3FEN6</accession>
<evidence type="ECO:0000313" key="2">
    <source>
        <dbReference type="Proteomes" id="UP000664169"/>
    </source>
</evidence>
<sequence length="280" mass="32611">MSSTFSRTHLDTIPEEEEGDEPAYIDTIRFAGRPYFTTDQWPNPDARDGWLWLPGENRERYKEMLQARDNFLIGTIQFLIHRIREMRQATQVFRRKTPLWEASKSLPYPVYSRIFKRVCHLENRQTLFASVLSSKAVNYTAQQLGLDPLPHRRHPARSYGRGRPRTFARDHDLGFDRGYSAFNEMVESFVLLSTSCKESTHNHSGRIFWIEVIRSNTIRWALLLTKAIDYIRCGLNIMKEGNINEGSGFEEWDRFMQLVLAIDDVLAHPADPEPTQSMIG</sequence>
<comment type="caution">
    <text evidence="1">The sequence shown here is derived from an EMBL/GenBank/DDBJ whole genome shotgun (WGS) entry which is preliminary data.</text>
</comment>
<dbReference type="AlphaFoldDB" id="A0A8H3FEN6"/>
<proteinExistence type="predicted"/>
<dbReference type="Proteomes" id="UP000664169">
    <property type="component" value="Unassembled WGS sequence"/>
</dbReference>
<gene>
    <name evidence="1" type="ORF">GOMPHAMPRED_002728</name>
</gene>
<name>A0A8H3FEN6_9LECA</name>
<evidence type="ECO:0000313" key="1">
    <source>
        <dbReference type="EMBL" id="CAF9923073.1"/>
    </source>
</evidence>
<organism evidence="1 2">
    <name type="scientific">Gomphillus americanus</name>
    <dbReference type="NCBI Taxonomy" id="1940652"/>
    <lineage>
        <taxon>Eukaryota</taxon>
        <taxon>Fungi</taxon>
        <taxon>Dikarya</taxon>
        <taxon>Ascomycota</taxon>
        <taxon>Pezizomycotina</taxon>
        <taxon>Lecanoromycetes</taxon>
        <taxon>OSLEUM clade</taxon>
        <taxon>Ostropomycetidae</taxon>
        <taxon>Ostropales</taxon>
        <taxon>Graphidaceae</taxon>
        <taxon>Gomphilloideae</taxon>
        <taxon>Gomphillus</taxon>
    </lineage>
</organism>
<keyword evidence="2" id="KW-1185">Reference proteome</keyword>